<dbReference type="CDD" id="cd07185">
    <property type="entry name" value="OmpA_C-like"/>
    <property type="match status" value="1"/>
</dbReference>
<feature type="domain" description="OmpA-like" evidence="6">
    <location>
        <begin position="310"/>
        <end position="423"/>
    </location>
</feature>
<evidence type="ECO:0000313" key="8">
    <source>
        <dbReference type="Proteomes" id="UP000600214"/>
    </source>
</evidence>
<dbReference type="Gene3D" id="3.30.1330.60">
    <property type="entry name" value="OmpA-like domain"/>
    <property type="match status" value="1"/>
</dbReference>
<keyword evidence="3" id="KW-0998">Cell outer membrane</keyword>
<evidence type="ECO:0000256" key="1">
    <source>
        <dbReference type="ARBA" id="ARBA00004442"/>
    </source>
</evidence>
<dbReference type="InterPro" id="IPR006665">
    <property type="entry name" value="OmpA-like"/>
</dbReference>
<evidence type="ECO:0000313" key="7">
    <source>
        <dbReference type="EMBL" id="GGH54831.1"/>
    </source>
</evidence>
<organism evidence="7 8">
    <name type="scientific">Dyadobacter endophyticus</name>
    <dbReference type="NCBI Taxonomy" id="1749036"/>
    <lineage>
        <taxon>Bacteria</taxon>
        <taxon>Pseudomonadati</taxon>
        <taxon>Bacteroidota</taxon>
        <taxon>Cytophagia</taxon>
        <taxon>Cytophagales</taxon>
        <taxon>Spirosomataceae</taxon>
        <taxon>Dyadobacter</taxon>
    </lineage>
</organism>
<dbReference type="PANTHER" id="PTHR30329:SF21">
    <property type="entry name" value="LIPOPROTEIN YIAD-RELATED"/>
    <property type="match status" value="1"/>
</dbReference>
<evidence type="ECO:0000256" key="4">
    <source>
        <dbReference type="PROSITE-ProRule" id="PRU00473"/>
    </source>
</evidence>
<dbReference type="EMBL" id="BMIA01000007">
    <property type="protein sequence ID" value="GGH54831.1"/>
    <property type="molecule type" value="Genomic_DNA"/>
</dbReference>
<dbReference type="PRINTS" id="PR01021">
    <property type="entry name" value="OMPADOMAIN"/>
</dbReference>
<dbReference type="PROSITE" id="PS51123">
    <property type="entry name" value="OMPA_2"/>
    <property type="match status" value="1"/>
</dbReference>
<evidence type="ECO:0000256" key="3">
    <source>
        <dbReference type="ARBA" id="ARBA00023237"/>
    </source>
</evidence>
<accession>A0ABQ1Z9Q3</accession>
<reference evidence="8" key="1">
    <citation type="journal article" date="2019" name="Int. J. Syst. Evol. Microbiol.">
        <title>The Global Catalogue of Microorganisms (GCM) 10K type strain sequencing project: providing services to taxonomists for standard genome sequencing and annotation.</title>
        <authorList>
            <consortium name="The Broad Institute Genomics Platform"/>
            <consortium name="The Broad Institute Genome Sequencing Center for Infectious Disease"/>
            <person name="Wu L."/>
            <person name="Ma J."/>
        </authorList>
    </citation>
    <scope>NUCLEOTIDE SEQUENCE [LARGE SCALE GENOMIC DNA]</scope>
    <source>
        <strain evidence="8">CGMCC 1.15288</strain>
    </source>
</reference>
<dbReference type="InterPro" id="IPR006664">
    <property type="entry name" value="OMP_bac"/>
</dbReference>
<feature type="compositionally biased region" description="Low complexity" evidence="5">
    <location>
        <begin position="192"/>
        <end position="201"/>
    </location>
</feature>
<dbReference type="InterPro" id="IPR036737">
    <property type="entry name" value="OmpA-like_sf"/>
</dbReference>
<proteinExistence type="predicted"/>
<dbReference type="InterPro" id="IPR050330">
    <property type="entry name" value="Bact_OuterMem_StrucFunc"/>
</dbReference>
<comment type="caution">
    <text evidence="7">The sequence shown here is derived from an EMBL/GenBank/DDBJ whole genome shotgun (WGS) entry which is preliminary data.</text>
</comment>
<dbReference type="SUPFAM" id="SSF103088">
    <property type="entry name" value="OmpA-like"/>
    <property type="match status" value="1"/>
</dbReference>
<comment type="subcellular location">
    <subcellularLocation>
        <location evidence="1">Cell outer membrane</location>
    </subcellularLocation>
</comment>
<evidence type="ECO:0000256" key="2">
    <source>
        <dbReference type="ARBA" id="ARBA00023136"/>
    </source>
</evidence>
<evidence type="ECO:0000259" key="6">
    <source>
        <dbReference type="PROSITE" id="PS51123"/>
    </source>
</evidence>
<name>A0ABQ1Z9Q3_9BACT</name>
<evidence type="ECO:0000256" key="5">
    <source>
        <dbReference type="SAM" id="MobiDB-lite"/>
    </source>
</evidence>
<gene>
    <name evidence="7" type="ORF">GCM10007423_61730</name>
</gene>
<protein>
    <recommendedName>
        <fullName evidence="6">OmpA-like domain-containing protein</fullName>
    </recommendedName>
</protein>
<dbReference type="Pfam" id="PF00691">
    <property type="entry name" value="OmpA"/>
    <property type="match status" value="1"/>
</dbReference>
<dbReference type="PANTHER" id="PTHR30329">
    <property type="entry name" value="STATOR ELEMENT OF FLAGELLAR MOTOR COMPLEX"/>
    <property type="match status" value="1"/>
</dbReference>
<sequence>MLIFNSNPNIAMNFKLLSASFGAILLSIHTSFGQITENPRVEESSVPYVKIKKVELTDANTVVYLQFIDKQAQQPQLRSQPRTSPFPDSRIPKLQQQGQSQIWLDPETRLYKPGEIDKKFKFIRAENITTTTKTSVANGDTVDFVAYFERLTPGIEEFDFYEGRSSGGYQSWNFYGIHVKNPLKKQPEKSSKPIAKATTPPAKKPAVKAPQKKVPVPAPKKESETAVLRGTVYNAKTKEPIAAQLSYIESGDTLQIRSSSGKYRVGVDAGEQYKFRVMARGYYGSSFSLAPGDSSGKSFDQDVYLTPLIVGETILLPNIYFETSQYTLLPESFEELNRLVDVMRDSPTVKIRVEGHTDNVGDFDKNLELSRQRAEAVKNYLVEKGINGSRIEAKGYGGTRPITKGTEEERKKNRRVEFVITEM</sequence>
<keyword evidence="8" id="KW-1185">Reference proteome</keyword>
<keyword evidence="2 4" id="KW-0472">Membrane</keyword>
<dbReference type="Proteomes" id="UP000600214">
    <property type="component" value="Unassembled WGS sequence"/>
</dbReference>
<feature type="region of interest" description="Disordered" evidence="5">
    <location>
        <begin position="184"/>
        <end position="221"/>
    </location>
</feature>